<keyword evidence="2 9" id="KW-0813">Transport</keyword>
<keyword evidence="6 9" id="KW-1133">Transmembrane helix</keyword>
<evidence type="ECO:0000256" key="4">
    <source>
        <dbReference type="ARBA" id="ARBA00022692"/>
    </source>
</evidence>
<dbReference type="PANTHER" id="PTHR33910">
    <property type="entry name" value="PROTEIN TRANSLOCASE SUBUNIT SECE"/>
    <property type="match status" value="1"/>
</dbReference>
<comment type="function">
    <text evidence="9">Essential subunit of the Sec protein translocation channel SecYEG. Clamps together the 2 halves of SecY. May contact the channel plug during translocation.</text>
</comment>
<comment type="similarity">
    <text evidence="9">Belongs to the SecE/SEC61-gamma family.</text>
</comment>
<evidence type="ECO:0000256" key="9">
    <source>
        <dbReference type="HAMAP-Rule" id="MF_00422"/>
    </source>
</evidence>
<keyword evidence="5 9" id="KW-0653">Protein transport</keyword>
<comment type="subcellular location">
    <subcellularLocation>
        <location evidence="1">Membrane</location>
    </subcellularLocation>
</comment>
<keyword evidence="4 9" id="KW-0812">Transmembrane</keyword>
<dbReference type="NCBIfam" id="TIGR00964">
    <property type="entry name" value="secE_bact"/>
    <property type="match status" value="1"/>
</dbReference>
<dbReference type="RefSeq" id="WP_119334465.1">
    <property type="nucleotide sequence ID" value="NZ_AP018558.1"/>
</dbReference>
<dbReference type="GO" id="GO:0009306">
    <property type="term" value="P:protein secretion"/>
    <property type="evidence" value="ECO:0007669"/>
    <property type="project" value="UniProtKB-UniRule"/>
</dbReference>
<dbReference type="InterPro" id="IPR005807">
    <property type="entry name" value="SecE_bac"/>
</dbReference>
<dbReference type="AlphaFoldDB" id="A0A2Z6DW66"/>
<gene>
    <name evidence="9 10" type="primary">secE</name>
    <name evidence="10" type="ORF">HPTL_0377</name>
</gene>
<reference evidence="10 11" key="1">
    <citation type="submission" date="2018-04" db="EMBL/GenBank/DDBJ databases">
        <title>Complete genome sequence of Hydrogenophilus thermoluteolus TH-1.</title>
        <authorList>
            <person name="Arai H."/>
        </authorList>
    </citation>
    <scope>NUCLEOTIDE SEQUENCE [LARGE SCALE GENOMIC DNA]</scope>
    <source>
        <strain evidence="10 11">TH-1</strain>
    </source>
</reference>
<dbReference type="PANTHER" id="PTHR33910:SF1">
    <property type="entry name" value="PROTEIN TRANSLOCASE SUBUNIT SECE"/>
    <property type="match status" value="1"/>
</dbReference>
<evidence type="ECO:0000256" key="8">
    <source>
        <dbReference type="ARBA" id="ARBA00023136"/>
    </source>
</evidence>
<dbReference type="Proteomes" id="UP000262004">
    <property type="component" value="Chromosome"/>
</dbReference>
<feature type="transmembrane region" description="Helical" evidence="9">
    <location>
        <begin position="80"/>
        <end position="98"/>
    </location>
</feature>
<comment type="subunit">
    <text evidence="9">Component of the Sec protein translocase complex. Heterotrimer consisting of SecY, SecE and SecG subunits. The heterotrimers can form oligomers, although 1 heterotrimer is thought to be able to translocate proteins. Interacts with the ribosome. Interacts with SecDF, and other proteins may be involved. Interacts with SecA.</text>
</comment>
<dbReference type="InterPro" id="IPR038379">
    <property type="entry name" value="SecE_sf"/>
</dbReference>
<evidence type="ECO:0000313" key="11">
    <source>
        <dbReference type="Proteomes" id="UP000262004"/>
    </source>
</evidence>
<dbReference type="EMBL" id="AP018558">
    <property type="protein sequence ID" value="BBD76645.1"/>
    <property type="molecule type" value="Genomic_DNA"/>
</dbReference>
<comment type="caution">
    <text evidence="9">Lacks conserved residue(s) required for the propagation of feature annotation.</text>
</comment>
<dbReference type="GO" id="GO:0008320">
    <property type="term" value="F:protein transmembrane transporter activity"/>
    <property type="evidence" value="ECO:0007669"/>
    <property type="project" value="UniProtKB-UniRule"/>
</dbReference>
<keyword evidence="7 9" id="KW-0811">Translocation</keyword>
<dbReference type="GO" id="GO:0006605">
    <property type="term" value="P:protein targeting"/>
    <property type="evidence" value="ECO:0007669"/>
    <property type="project" value="UniProtKB-UniRule"/>
</dbReference>
<evidence type="ECO:0000256" key="5">
    <source>
        <dbReference type="ARBA" id="ARBA00022927"/>
    </source>
</evidence>
<evidence type="ECO:0000256" key="2">
    <source>
        <dbReference type="ARBA" id="ARBA00022448"/>
    </source>
</evidence>
<evidence type="ECO:0000256" key="6">
    <source>
        <dbReference type="ARBA" id="ARBA00022989"/>
    </source>
</evidence>
<dbReference type="GO" id="GO:0043952">
    <property type="term" value="P:protein transport by the Sec complex"/>
    <property type="evidence" value="ECO:0007669"/>
    <property type="project" value="UniProtKB-UniRule"/>
</dbReference>
<protein>
    <recommendedName>
        <fullName evidence="9">Protein translocase subunit SecE</fullName>
    </recommendedName>
</protein>
<dbReference type="InterPro" id="IPR001901">
    <property type="entry name" value="Translocase_SecE/Sec61-g"/>
</dbReference>
<keyword evidence="11" id="KW-1185">Reference proteome</keyword>
<sequence>MNILFYLLSALLLAGGIAGFYYFADWPGLARAALVVLGVVAAGGVLLLSEPGKAFVAFVRAAVAEVRKVVWPNRKETTQATLVVFAFVVTLAIFMWLVDKTLEWVLYGLLLGWK</sequence>
<dbReference type="GO" id="GO:0005886">
    <property type="term" value="C:plasma membrane"/>
    <property type="evidence" value="ECO:0007669"/>
    <property type="project" value="UniProtKB-UniRule"/>
</dbReference>
<keyword evidence="3 9" id="KW-1003">Cell membrane</keyword>
<evidence type="ECO:0000313" key="10">
    <source>
        <dbReference type="EMBL" id="BBD76645.1"/>
    </source>
</evidence>
<dbReference type="Gene3D" id="1.20.5.1030">
    <property type="entry name" value="Preprotein translocase secy subunit"/>
    <property type="match status" value="1"/>
</dbReference>
<feature type="transmembrane region" description="Helical" evidence="9">
    <location>
        <begin position="29"/>
        <end position="48"/>
    </location>
</feature>
<dbReference type="KEGG" id="htl:HPTL_0377"/>
<proteinExistence type="inferred from homology"/>
<name>A0A2Z6DW66_HYDTE</name>
<organism evidence="10 11">
    <name type="scientific">Hydrogenophilus thermoluteolus</name>
    <name type="common">Pseudomonas hydrogenothermophila</name>
    <dbReference type="NCBI Taxonomy" id="297"/>
    <lineage>
        <taxon>Bacteria</taxon>
        <taxon>Pseudomonadati</taxon>
        <taxon>Pseudomonadota</taxon>
        <taxon>Hydrogenophilia</taxon>
        <taxon>Hydrogenophilales</taxon>
        <taxon>Hydrogenophilaceae</taxon>
        <taxon>Hydrogenophilus</taxon>
    </lineage>
</organism>
<dbReference type="Pfam" id="PF00584">
    <property type="entry name" value="SecE"/>
    <property type="match status" value="1"/>
</dbReference>
<dbReference type="NCBIfam" id="NF004371">
    <property type="entry name" value="PRK05740.1-1"/>
    <property type="match status" value="1"/>
</dbReference>
<evidence type="ECO:0000256" key="1">
    <source>
        <dbReference type="ARBA" id="ARBA00004370"/>
    </source>
</evidence>
<dbReference type="HAMAP" id="MF_00422">
    <property type="entry name" value="SecE"/>
    <property type="match status" value="1"/>
</dbReference>
<keyword evidence="8 9" id="KW-0472">Membrane</keyword>
<evidence type="ECO:0000256" key="3">
    <source>
        <dbReference type="ARBA" id="ARBA00022475"/>
    </source>
</evidence>
<dbReference type="GO" id="GO:0065002">
    <property type="term" value="P:intracellular protein transmembrane transport"/>
    <property type="evidence" value="ECO:0007669"/>
    <property type="project" value="UniProtKB-UniRule"/>
</dbReference>
<accession>A0A2Z6DW66</accession>
<dbReference type="PRINTS" id="PR01650">
    <property type="entry name" value="SECETRNLCASE"/>
</dbReference>
<dbReference type="OrthoDB" id="9806365at2"/>
<evidence type="ECO:0000256" key="7">
    <source>
        <dbReference type="ARBA" id="ARBA00023010"/>
    </source>
</evidence>